<protein>
    <recommendedName>
        <fullName evidence="3">Glucose / Sorbosone dehydrogenase</fullName>
    </recommendedName>
</protein>
<evidence type="ECO:0000313" key="2">
    <source>
        <dbReference type="Proteomes" id="UP000184612"/>
    </source>
</evidence>
<proteinExistence type="predicted"/>
<dbReference type="EMBL" id="FRFD01000006">
    <property type="protein sequence ID" value="SHO49092.1"/>
    <property type="molecule type" value="Genomic_DNA"/>
</dbReference>
<accession>A0A1M7Y8Y2</accession>
<organism evidence="1 2">
    <name type="scientific">Anaerocolumna xylanovorans DSM 12503</name>
    <dbReference type="NCBI Taxonomy" id="1121345"/>
    <lineage>
        <taxon>Bacteria</taxon>
        <taxon>Bacillati</taxon>
        <taxon>Bacillota</taxon>
        <taxon>Clostridia</taxon>
        <taxon>Lachnospirales</taxon>
        <taxon>Lachnospiraceae</taxon>
        <taxon>Anaerocolumna</taxon>
    </lineage>
</organism>
<reference evidence="1 2" key="1">
    <citation type="submission" date="2016-12" db="EMBL/GenBank/DDBJ databases">
        <authorList>
            <person name="Song W.-J."/>
            <person name="Kurnit D.M."/>
        </authorList>
    </citation>
    <scope>NUCLEOTIDE SEQUENCE [LARGE SCALE GENOMIC DNA]</scope>
    <source>
        <strain evidence="1 2">DSM 12503</strain>
    </source>
</reference>
<gene>
    <name evidence="1" type="ORF">SAMN02745217_02121</name>
</gene>
<sequence>MANGTQNNESIQRILNPSDISISSEYSIEVFAQGLDSPSSMIFTNEGDMLVAESGYTSGNPRVLRLVNGRFEVIADRFNVPLTGINYFNGVIYVSHRGFISVVEQNGTRRNIITGLPSNGDYYNSRVVVGPDNKLYFGQGTATNSGVVGLDNDWVFTNPLVCDYPGEYIILNAQNFETDNILIEQPEREAIYTGAYSPYGVLMYLLKSEKVS</sequence>
<dbReference type="InterPro" id="IPR011041">
    <property type="entry name" value="Quinoprot_gluc/sorb_DH_b-prop"/>
</dbReference>
<evidence type="ECO:0008006" key="3">
    <source>
        <dbReference type="Google" id="ProtNLM"/>
    </source>
</evidence>
<dbReference type="RefSeq" id="WP_242952360.1">
    <property type="nucleotide sequence ID" value="NZ_FRFD01000006.1"/>
</dbReference>
<dbReference type="Proteomes" id="UP000184612">
    <property type="component" value="Unassembled WGS sequence"/>
</dbReference>
<dbReference type="SUPFAM" id="SSF50952">
    <property type="entry name" value="Soluble quinoprotein glucose dehydrogenase"/>
    <property type="match status" value="1"/>
</dbReference>
<name>A0A1M7Y8Y2_9FIRM</name>
<dbReference type="InterPro" id="IPR011042">
    <property type="entry name" value="6-blade_b-propeller_TolB-like"/>
</dbReference>
<dbReference type="Gene3D" id="2.120.10.30">
    <property type="entry name" value="TolB, C-terminal domain"/>
    <property type="match status" value="1"/>
</dbReference>
<dbReference type="AlphaFoldDB" id="A0A1M7Y8Y2"/>
<dbReference type="STRING" id="1121345.SAMN02745217_02121"/>
<evidence type="ECO:0000313" key="1">
    <source>
        <dbReference type="EMBL" id="SHO49092.1"/>
    </source>
</evidence>
<keyword evidence="2" id="KW-1185">Reference proteome</keyword>